<dbReference type="RefSeq" id="WP_309489360.1">
    <property type="nucleotide sequence ID" value="NZ_JAENIG010000004.1"/>
</dbReference>
<keyword evidence="1" id="KW-1133">Transmembrane helix</keyword>
<feature type="transmembrane region" description="Helical" evidence="1">
    <location>
        <begin position="118"/>
        <end position="135"/>
    </location>
</feature>
<proteinExistence type="predicted"/>
<protein>
    <submittedName>
        <fullName evidence="2">Uncharacterized protein</fullName>
    </submittedName>
</protein>
<reference evidence="2" key="1">
    <citation type="submission" date="2021-01" db="EMBL/GenBank/DDBJ databases">
        <title>Modified the classification status of verrucomicrobia.</title>
        <authorList>
            <person name="Feng X."/>
        </authorList>
    </citation>
    <scope>NUCLEOTIDE SEQUENCE</scope>
    <source>
        <strain evidence="2">5K15</strain>
    </source>
</reference>
<evidence type="ECO:0000313" key="2">
    <source>
        <dbReference type="EMBL" id="MBK1854749.1"/>
    </source>
</evidence>
<gene>
    <name evidence="2" type="ORF">JIN83_07245</name>
</gene>
<feature type="transmembrane region" description="Helical" evidence="1">
    <location>
        <begin position="191"/>
        <end position="213"/>
    </location>
</feature>
<dbReference type="AlphaFoldDB" id="A0AAE2SBL2"/>
<accession>A0AAE2SBL2</accession>
<evidence type="ECO:0000256" key="1">
    <source>
        <dbReference type="SAM" id="Phobius"/>
    </source>
</evidence>
<feature type="transmembrane region" description="Helical" evidence="1">
    <location>
        <begin position="96"/>
        <end position="112"/>
    </location>
</feature>
<keyword evidence="3" id="KW-1185">Reference proteome</keyword>
<sequence length="226" mass="26678">MIDRSKRNEAISALEAYLGDEITAFEFDDRIHDIESDDLTVIEVVHALWFHYDDCTDHKMHLSKQEWDYFQRLLLILRSDAELEFSRQSRWSWDHALAWLAALGFGLIAIGLGWGWHLLIWSVPFGIISICISLYRKSREPEPTSFEIACMPFQSVSQIRALRDRVPEFKKRPYRNEIGKRRVRHPAQDSFHWAFCHAYWILLGPAALFFQGFPSQHDDQWNLQMP</sequence>
<dbReference type="EMBL" id="JAENIG010000004">
    <property type="protein sequence ID" value="MBK1854749.1"/>
    <property type="molecule type" value="Genomic_DNA"/>
</dbReference>
<name>A0AAE2SBL2_9BACT</name>
<keyword evidence="1" id="KW-0812">Transmembrane</keyword>
<evidence type="ECO:0000313" key="3">
    <source>
        <dbReference type="Proteomes" id="UP000634206"/>
    </source>
</evidence>
<keyword evidence="1" id="KW-0472">Membrane</keyword>
<comment type="caution">
    <text evidence="2">The sequence shown here is derived from an EMBL/GenBank/DDBJ whole genome shotgun (WGS) entry which is preliminary data.</text>
</comment>
<dbReference type="Proteomes" id="UP000634206">
    <property type="component" value="Unassembled WGS sequence"/>
</dbReference>
<organism evidence="2 3">
    <name type="scientific">Oceaniferula flava</name>
    <dbReference type="NCBI Taxonomy" id="2800421"/>
    <lineage>
        <taxon>Bacteria</taxon>
        <taxon>Pseudomonadati</taxon>
        <taxon>Verrucomicrobiota</taxon>
        <taxon>Verrucomicrobiia</taxon>
        <taxon>Verrucomicrobiales</taxon>
        <taxon>Verrucomicrobiaceae</taxon>
        <taxon>Oceaniferula</taxon>
    </lineage>
</organism>